<comment type="subcellular location">
    <subcellularLocation>
        <location evidence="1 8">Cell outer membrane</location>
        <topology evidence="1 8">Multi-pass membrane protein</topology>
    </subcellularLocation>
</comment>
<keyword evidence="4 8" id="KW-0812">Transmembrane</keyword>
<evidence type="ECO:0000256" key="3">
    <source>
        <dbReference type="ARBA" id="ARBA00022452"/>
    </source>
</evidence>
<reference evidence="13" key="1">
    <citation type="submission" date="2023-05" db="EMBL/GenBank/DDBJ databases">
        <authorList>
            <person name="Zhang X."/>
        </authorList>
    </citation>
    <scope>NUCLEOTIDE SEQUENCE</scope>
    <source>
        <strain evidence="13">YF14B1</strain>
    </source>
</reference>
<feature type="signal peptide" evidence="10">
    <location>
        <begin position="1"/>
        <end position="20"/>
    </location>
</feature>
<dbReference type="FunFam" id="2.60.40.1120:FF:000003">
    <property type="entry name" value="Outer membrane protein Omp121"/>
    <property type="match status" value="1"/>
</dbReference>
<dbReference type="EMBL" id="JASJOS010000003">
    <property type="protein sequence ID" value="MDJ1480445.1"/>
    <property type="molecule type" value="Genomic_DNA"/>
</dbReference>
<keyword evidence="7 8" id="KW-0998">Cell outer membrane</keyword>
<dbReference type="InterPro" id="IPR023996">
    <property type="entry name" value="TonB-dep_OMP_SusC/RagA"/>
</dbReference>
<keyword evidence="5 9" id="KW-0798">TonB box</keyword>
<dbReference type="GO" id="GO:0009279">
    <property type="term" value="C:cell outer membrane"/>
    <property type="evidence" value="ECO:0007669"/>
    <property type="project" value="UniProtKB-SubCell"/>
</dbReference>
<dbReference type="Proteomes" id="UP001241110">
    <property type="component" value="Unassembled WGS sequence"/>
</dbReference>
<evidence type="ECO:0000313" key="14">
    <source>
        <dbReference type="Proteomes" id="UP001241110"/>
    </source>
</evidence>
<sequence>MKKILLMFCFGILINSSIWAQNTTVTGKVVSEDKSALPGVSVSVKGTTTGTITDVEGRFSISVPRDATLLFSFVGYLNQEIQVGNRSTIDVSLIPDVQALSEVVVTAVGIERNQKSLGYSVEKVDASKVQQVSEPDVLRGLQGKVPGVNIIGSSGVPGSATRLTIRGTRSFFGNNQPLFIVDGIPYDNSTNGANSGGNSQLSGGGAYSSRIADLDPNNIQSMTVLKGGAAAALYGIRAANGVVVITTKTGAGKSSKKGLEVTFSSSYSIENIANLPKYQNSYGTGTGFVYAASNGSWGAPFKGAVPYPTIDSIPIWPSVSAAFPELAGTKVPYRAYPNNVKDFFKTGRVFENSITVAGSTGKGNLTATLSKMNQDGYIPNSKFERTNLSLGGGTTLENGLTIGGNFAYTNSLQSGPAGGANNAIGNASAFGRTMFLGRNWDLQGQPFENPITHANIFFVSTGQSTNPYWSTKYDGFNANINRVLASINASYDIFNWLTASYKIGINTYSQRDLEWYRPGSRGGGGIGEITETNTTFTEIESNFLLSASRKLSDDLGLKVVVGHNVNQRTTQNQSFQGSGMIDFDILDLDNTNSVIPFGGTYQRRRLYGIFADATLSYRDYAFLTVTGRNDWSSTLPKSNRSFFYPAVNGSFVFTEAFGIQSKILNSGKIRASWAKVGNDAPPYSLFPTYQLNLGASSNLIGALPDNDFPFKGIPAATLSNTDYNPNLKPEFTRSVELGTELRLLDNRVGIDFTFYHTKTTEQIGFLSLPRASGFNFLLTNFGTMTNKGVEIGLDVTPISLSNGFRWNIYGTFTKNVNRVDELVSGLQEIEIQGLFGGSVVPVLRPGLPYGVIRGSVSARDENGNLLIDPSNGQLIRSSTPEIIGDPNPDFIIGLTNSFTWKGITLGAVFDYRHGGDLYSTTVQAMLGRGVTKDTEKREMNYVIPGVLGDPNTQKPLLDSDGKTIPNNIQVEMNDLYFGDTFAVNGADEWSVFDATTIRLREVSLGYELPKELMQKTPFGSAKISFTGRNIWYKAPNFPKYTRFDPETSTFGSLNIQGFEYNTAPSVRRFGVNLRLTF</sequence>
<evidence type="ECO:0000259" key="12">
    <source>
        <dbReference type="Pfam" id="PF07715"/>
    </source>
</evidence>
<dbReference type="NCBIfam" id="TIGR04057">
    <property type="entry name" value="SusC_RagA_signa"/>
    <property type="match status" value="1"/>
</dbReference>
<dbReference type="InterPro" id="IPR036942">
    <property type="entry name" value="Beta-barrel_TonB_sf"/>
</dbReference>
<evidence type="ECO:0000256" key="10">
    <source>
        <dbReference type="SAM" id="SignalP"/>
    </source>
</evidence>
<dbReference type="InterPro" id="IPR008969">
    <property type="entry name" value="CarboxyPept-like_regulatory"/>
</dbReference>
<dbReference type="Pfam" id="PF07715">
    <property type="entry name" value="Plug"/>
    <property type="match status" value="1"/>
</dbReference>
<comment type="caution">
    <text evidence="13">The sequence shown here is derived from an EMBL/GenBank/DDBJ whole genome shotgun (WGS) entry which is preliminary data.</text>
</comment>
<evidence type="ECO:0000259" key="11">
    <source>
        <dbReference type="Pfam" id="PF00593"/>
    </source>
</evidence>
<keyword evidence="2 8" id="KW-0813">Transport</keyword>
<feature type="domain" description="TonB-dependent receptor plug" evidence="12">
    <location>
        <begin position="115"/>
        <end position="242"/>
    </location>
</feature>
<dbReference type="RefSeq" id="WP_313977129.1">
    <property type="nucleotide sequence ID" value="NZ_JASJOS010000003.1"/>
</dbReference>
<keyword evidence="6 8" id="KW-0472">Membrane</keyword>
<evidence type="ECO:0000313" key="13">
    <source>
        <dbReference type="EMBL" id="MDJ1480445.1"/>
    </source>
</evidence>
<evidence type="ECO:0000256" key="2">
    <source>
        <dbReference type="ARBA" id="ARBA00022448"/>
    </source>
</evidence>
<feature type="domain" description="TonB-dependent receptor-like beta-barrel" evidence="11">
    <location>
        <begin position="449"/>
        <end position="814"/>
    </location>
</feature>
<dbReference type="InterPro" id="IPR000531">
    <property type="entry name" value="Beta-barrel_TonB"/>
</dbReference>
<dbReference type="Gene3D" id="2.40.170.20">
    <property type="entry name" value="TonB-dependent receptor, beta-barrel domain"/>
    <property type="match status" value="1"/>
</dbReference>
<dbReference type="SUPFAM" id="SSF49464">
    <property type="entry name" value="Carboxypeptidase regulatory domain-like"/>
    <property type="match status" value="1"/>
</dbReference>
<evidence type="ECO:0000256" key="8">
    <source>
        <dbReference type="PROSITE-ProRule" id="PRU01360"/>
    </source>
</evidence>
<gene>
    <name evidence="13" type="ORF">QNI16_08115</name>
</gene>
<dbReference type="InterPro" id="IPR012910">
    <property type="entry name" value="Plug_dom"/>
</dbReference>
<feature type="chain" id="PRO_5042059148" evidence="10">
    <location>
        <begin position="21"/>
        <end position="1077"/>
    </location>
</feature>
<dbReference type="Gene3D" id="2.170.130.10">
    <property type="entry name" value="TonB-dependent receptor, plug domain"/>
    <property type="match status" value="1"/>
</dbReference>
<keyword evidence="3 8" id="KW-1134">Transmembrane beta strand</keyword>
<dbReference type="NCBIfam" id="TIGR04056">
    <property type="entry name" value="OMP_RagA_SusC"/>
    <property type="match status" value="1"/>
</dbReference>
<evidence type="ECO:0000256" key="5">
    <source>
        <dbReference type="ARBA" id="ARBA00023077"/>
    </source>
</evidence>
<comment type="similarity">
    <text evidence="8 9">Belongs to the TonB-dependent receptor family.</text>
</comment>
<evidence type="ECO:0000256" key="9">
    <source>
        <dbReference type="RuleBase" id="RU003357"/>
    </source>
</evidence>
<dbReference type="Pfam" id="PF00593">
    <property type="entry name" value="TonB_dep_Rec_b-barrel"/>
    <property type="match status" value="1"/>
</dbReference>
<name>A0AAE3QNS5_9BACT</name>
<proteinExistence type="inferred from homology"/>
<dbReference type="PROSITE" id="PS52016">
    <property type="entry name" value="TONB_DEPENDENT_REC_3"/>
    <property type="match status" value="1"/>
</dbReference>
<organism evidence="13 14">
    <name type="scientific">Xanthocytophaga flava</name>
    <dbReference type="NCBI Taxonomy" id="3048013"/>
    <lineage>
        <taxon>Bacteria</taxon>
        <taxon>Pseudomonadati</taxon>
        <taxon>Bacteroidota</taxon>
        <taxon>Cytophagia</taxon>
        <taxon>Cytophagales</taxon>
        <taxon>Rhodocytophagaceae</taxon>
        <taxon>Xanthocytophaga</taxon>
    </lineage>
</organism>
<protein>
    <submittedName>
        <fullName evidence="13">SusC/RagA family TonB-linked outer membrane protein</fullName>
    </submittedName>
</protein>
<dbReference type="SUPFAM" id="SSF56935">
    <property type="entry name" value="Porins"/>
    <property type="match status" value="1"/>
</dbReference>
<dbReference type="Gene3D" id="2.60.40.1120">
    <property type="entry name" value="Carboxypeptidase-like, regulatory domain"/>
    <property type="match status" value="1"/>
</dbReference>
<dbReference type="Pfam" id="PF13715">
    <property type="entry name" value="CarbopepD_reg_2"/>
    <property type="match status" value="1"/>
</dbReference>
<dbReference type="InterPro" id="IPR037066">
    <property type="entry name" value="Plug_dom_sf"/>
</dbReference>
<dbReference type="InterPro" id="IPR023997">
    <property type="entry name" value="TonB-dep_OMP_SusC/RagA_CS"/>
</dbReference>
<evidence type="ECO:0000256" key="4">
    <source>
        <dbReference type="ARBA" id="ARBA00022692"/>
    </source>
</evidence>
<evidence type="ECO:0000256" key="1">
    <source>
        <dbReference type="ARBA" id="ARBA00004571"/>
    </source>
</evidence>
<evidence type="ECO:0000256" key="6">
    <source>
        <dbReference type="ARBA" id="ARBA00023136"/>
    </source>
</evidence>
<accession>A0AAE3QNS5</accession>
<dbReference type="InterPro" id="IPR039426">
    <property type="entry name" value="TonB-dep_rcpt-like"/>
</dbReference>
<dbReference type="AlphaFoldDB" id="A0AAE3QNS5"/>
<keyword evidence="10" id="KW-0732">Signal</keyword>
<evidence type="ECO:0000256" key="7">
    <source>
        <dbReference type="ARBA" id="ARBA00023237"/>
    </source>
</evidence>